<dbReference type="NCBIfam" id="NF002211">
    <property type="entry name" value="PRK01103.1"/>
    <property type="match status" value="1"/>
</dbReference>
<protein>
    <recommendedName>
        <fullName evidence="7">Formamidopyrimidine-DNA glycosylase</fullName>
        <ecNumber evidence="5">3.2.2.23</ecNumber>
        <ecNumber evidence="6">4.2.99.18</ecNumber>
    </recommendedName>
    <alternativeName>
        <fullName evidence="18">DNA-(apurinic or apyrimidinic site) lyase MutM</fullName>
    </alternativeName>
</protein>
<dbReference type="SUPFAM" id="SSF46946">
    <property type="entry name" value="S13-like H2TH domain"/>
    <property type="match status" value="1"/>
</dbReference>
<dbReference type="InterPro" id="IPR012319">
    <property type="entry name" value="FPG_cat"/>
</dbReference>
<dbReference type="CDD" id="cd08966">
    <property type="entry name" value="EcFpg-like_N"/>
    <property type="match status" value="1"/>
</dbReference>
<dbReference type="EC" id="3.2.2.23" evidence="5"/>
<keyword evidence="8" id="KW-0479">Metal-binding</keyword>
<dbReference type="SMART" id="SM01232">
    <property type="entry name" value="H2TH"/>
    <property type="match status" value="1"/>
</dbReference>
<dbReference type="GO" id="GO:0003690">
    <property type="term" value="F:double-stranded DNA binding"/>
    <property type="evidence" value="ECO:0007669"/>
    <property type="project" value="UniProtKB-ARBA"/>
</dbReference>
<dbReference type="Proteomes" id="UP000194154">
    <property type="component" value="Chromosome"/>
</dbReference>
<evidence type="ECO:0000256" key="10">
    <source>
        <dbReference type="ARBA" id="ARBA00022771"/>
    </source>
</evidence>
<keyword evidence="11 23" id="KW-0378">Hydrolase</keyword>
<dbReference type="GO" id="GO:0034039">
    <property type="term" value="F:8-oxo-7,8-dihydroguanine DNA N-glycosylase activity"/>
    <property type="evidence" value="ECO:0007669"/>
    <property type="project" value="TreeGrafter"/>
</dbReference>
<dbReference type="GO" id="GO:0006284">
    <property type="term" value="P:base-excision repair"/>
    <property type="evidence" value="ECO:0007669"/>
    <property type="project" value="InterPro"/>
</dbReference>
<keyword evidence="9" id="KW-0227">DNA damage</keyword>
<evidence type="ECO:0000256" key="9">
    <source>
        <dbReference type="ARBA" id="ARBA00022763"/>
    </source>
</evidence>
<dbReference type="OrthoDB" id="9800855at2"/>
<dbReference type="KEGG" id="mcak:MCCS_17700"/>
<dbReference type="Pfam" id="PF01149">
    <property type="entry name" value="Fapy_DNA_glyco"/>
    <property type="match status" value="1"/>
</dbReference>
<dbReference type="GO" id="GO:0008270">
    <property type="term" value="F:zinc ion binding"/>
    <property type="evidence" value="ECO:0007669"/>
    <property type="project" value="UniProtKB-KW"/>
</dbReference>
<dbReference type="SUPFAM" id="SSF81624">
    <property type="entry name" value="N-terminal domain of MutM-like DNA repair proteins"/>
    <property type="match status" value="1"/>
</dbReference>
<dbReference type="SUPFAM" id="SSF57716">
    <property type="entry name" value="Glucocorticoid receptor-like (DNA-binding domain)"/>
    <property type="match status" value="1"/>
</dbReference>
<keyword evidence="16" id="KW-0511">Multifunctional enzyme</keyword>
<dbReference type="PROSITE" id="PS01242">
    <property type="entry name" value="ZF_FPG_1"/>
    <property type="match status" value="1"/>
</dbReference>
<dbReference type="SMART" id="SM00898">
    <property type="entry name" value="Fapy_DNA_glyco"/>
    <property type="match status" value="1"/>
</dbReference>
<dbReference type="GeneID" id="35295867"/>
<dbReference type="PANTHER" id="PTHR22993">
    <property type="entry name" value="FORMAMIDOPYRIMIDINE-DNA GLYCOSYLASE"/>
    <property type="match status" value="1"/>
</dbReference>
<keyword evidence="15" id="KW-0456">Lyase</keyword>
<dbReference type="NCBIfam" id="TIGR00577">
    <property type="entry name" value="fpg"/>
    <property type="match status" value="1"/>
</dbReference>
<keyword evidence="10 20" id="KW-0863">Zinc-finger</keyword>
<keyword evidence="14" id="KW-0234">DNA repair</keyword>
<evidence type="ECO:0000256" key="8">
    <source>
        <dbReference type="ARBA" id="ARBA00022723"/>
    </source>
</evidence>
<evidence type="ECO:0000256" key="3">
    <source>
        <dbReference type="ARBA" id="ARBA00009409"/>
    </source>
</evidence>
<dbReference type="AlphaFoldDB" id="A0A1W7ACW1"/>
<dbReference type="PROSITE" id="PS51066">
    <property type="entry name" value="ZF_FPG_2"/>
    <property type="match status" value="1"/>
</dbReference>
<dbReference type="InterPro" id="IPR000214">
    <property type="entry name" value="Znf_DNA_glyclase/AP_lyase"/>
</dbReference>
<dbReference type="GO" id="GO:0003684">
    <property type="term" value="F:damaged DNA binding"/>
    <property type="evidence" value="ECO:0007669"/>
    <property type="project" value="InterPro"/>
</dbReference>
<keyword evidence="24" id="KW-1185">Reference proteome</keyword>
<dbReference type="STRING" id="1855823.MCCS_17700"/>
<dbReference type="FunFam" id="1.10.8.50:FF:000003">
    <property type="entry name" value="Formamidopyrimidine-DNA glycosylase"/>
    <property type="match status" value="1"/>
</dbReference>
<comment type="cofactor">
    <cofactor evidence="2">
        <name>Zn(2+)</name>
        <dbReference type="ChEBI" id="CHEBI:29105"/>
    </cofactor>
</comment>
<dbReference type="EC" id="4.2.99.18" evidence="6"/>
<evidence type="ECO:0000256" key="13">
    <source>
        <dbReference type="ARBA" id="ARBA00023125"/>
    </source>
</evidence>
<dbReference type="Gene3D" id="3.20.190.10">
    <property type="entry name" value="MutM-like, N-terminal"/>
    <property type="match status" value="1"/>
</dbReference>
<comment type="catalytic activity">
    <reaction evidence="19">
        <text>2'-deoxyribonucleotide-(2'-deoxyribose 5'-phosphate)-2'-deoxyribonucleotide-DNA = a 3'-end 2'-deoxyribonucleotide-(2,3-dehydro-2,3-deoxyribose 5'-phosphate)-DNA + a 5'-end 5'-phospho-2'-deoxyribonucleoside-DNA + H(+)</text>
        <dbReference type="Rhea" id="RHEA:66592"/>
        <dbReference type="Rhea" id="RHEA-COMP:13180"/>
        <dbReference type="Rhea" id="RHEA-COMP:16897"/>
        <dbReference type="Rhea" id="RHEA-COMP:17067"/>
        <dbReference type="ChEBI" id="CHEBI:15378"/>
        <dbReference type="ChEBI" id="CHEBI:136412"/>
        <dbReference type="ChEBI" id="CHEBI:157695"/>
        <dbReference type="ChEBI" id="CHEBI:167181"/>
        <dbReference type="EC" id="4.2.99.18"/>
    </reaction>
</comment>
<dbReference type="Pfam" id="PF06827">
    <property type="entry name" value="zf-FPG_IleRS"/>
    <property type="match status" value="1"/>
</dbReference>
<evidence type="ECO:0000256" key="11">
    <source>
        <dbReference type="ARBA" id="ARBA00022801"/>
    </source>
</evidence>
<feature type="domain" description="Formamidopyrimidine-DNA glycosylase catalytic" evidence="22">
    <location>
        <begin position="2"/>
        <end position="133"/>
    </location>
</feature>
<sequence>MPELPEVEHVKRGIEPLITGEHIVEVHFSDAVLNGKTQGKETIIKGLSLDAFKGYCIGAQIDSVMRRSKYIIFKLKAKDGNRYMVGHLGMSGAYFVVPSIDDITVPNYKKHWHVSFTLSSSMKLVYSDIRRFGELRMLDEQQFAHFDRAIAPEPFREEGRAHYSSALRLPKYQDKPIKQAIMLHSVVSGCGNIYACEALHNARINPNIKVKSLSEKRRALLYEHIVDVLNEGIQYGGSTISDYRNAQGESGTMQNRFKVYGKKNCGTCGNEIKTKVIATRNTHYCTHCQK</sequence>
<keyword evidence="12" id="KW-0862">Zinc</keyword>
<dbReference type="PANTHER" id="PTHR22993:SF9">
    <property type="entry name" value="FORMAMIDOPYRIMIDINE-DNA GLYCOSYLASE"/>
    <property type="match status" value="1"/>
</dbReference>
<dbReference type="PROSITE" id="PS51068">
    <property type="entry name" value="FPG_CAT"/>
    <property type="match status" value="1"/>
</dbReference>
<evidence type="ECO:0000256" key="16">
    <source>
        <dbReference type="ARBA" id="ARBA00023268"/>
    </source>
</evidence>
<dbReference type="InterPro" id="IPR010979">
    <property type="entry name" value="Ribosomal_uS13-like_H2TH"/>
</dbReference>
<evidence type="ECO:0000259" key="21">
    <source>
        <dbReference type="PROSITE" id="PS51066"/>
    </source>
</evidence>
<dbReference type="RefSeq" id="WP_086042957.1">
    <property type="nucleotide sequence ID" value="NZ_CBCRZA010000004.1"/>
</dbReference>
<keyword evidence="13" id="KW-0238">DNA-binding</keyword>
<evidence type="ECO:0000256" key="15">
    <source>
        <dbReference type="ARBA" id="ARBA00023239"/>
    </source>
</evidence>
<evidence type="ECO:0000256" key="5">
    <source>
        <dbReference type="ARBA" id="ARBA00012024"/>
    </source>
</evidence>
<evidence type="ECO:0000256" key="17">
    <source>
        <dbReference type="ARBA" id="ARBA00023295"/>
    </source>
</evidence>
<name>A0A1W7ACW1_9STAP</name>
<evidence type="ECO:0000256" key="20">
    <source>
        <dbReference type="PROSITE-ProRule" id="PRU00391"/>
    </source>
</evidence>
<keyword evidence="17 23" id="KW-0326">Glycosidase</keyword>
<dbReference type="Pfam" id="PF06831">
    <property type="entry name" value="H2TH"/>
    <property type="match status" value="1"/>
</dbReference>
<evidence type="ECO:0000256" key="19">
    <source>
        <dbReference type="ARBA" id="ARBA00044632"/>
    </source>
</evidence>
<dbReference type="InterPro" id="IPR020629">
    <property type="entry name" value="FPG_Glyclase"/>
</dbReference>
<evidence type="ECO:0000259" key="22">
    <source>
        <dbReference type="PROSITE" id="PS51068"/>
    </source>
</evidence>
<organism evidence="23 24">
    <name type="scientific">Macrococcoides canis</name>
    <dbReference type="NCBI Taxonomy" id="1855823"/>
    <lineage>
        <taxon>Bacteria</taxon>
        <taxon>Bacillati</taxon>
        <taxon>Bacillota</taxon>
        <taxon>Bacilli</taxon>
        <taxon>Bacillales</taxon>
        <taxon>Staphylococcaceae</taxon>
        <taxon>Macrococcoides</taxon>
    </lineage>
</organism>
<comment type="subunit">
    <text evidence="4">Monomer.</text>
</comment>
<evidence type="ECO:0000256" key="1">
    <source>
        <dbReference type="ARBA" id="ARBA00001668"/>
    </source>
</evidence>
<proteinExistence type="inferred from homology"/>
<dbReference type="InterPro" id="IPR035937">
    <property type="entry name" value="FPG_N"/>
</dbReference>
<comment type="catalytic activity">
    <reaction evidence="1">
        <text>Hydrolysis of DNA containing ring-opened 7-methylguanine residues, releasing 2,6-diamino-4-hydroxy-5-(N-methyl)formamidopyrimidine.</text>
        <dbReference type="EC" id="3.2.2.23"/>
    </reaction>
</comment>
<gene>
    <name evidence="23" type="primary">mutM</name>
    <name evidence="23" type="ORF">MCCS_17700</name>
</gene>
<evidence type="ECO:0000256" key="6">
    <source>
        <dbReference type="ARBA" id="ARBA00012720"/>
    </source>
</evidence>
<dbReference type="Gene3D" id="1.10.8.50">
    <property type="match status" value="1"/>
</dbReference>
<evidence type="ECO:0000256" key="12">
    <source>
        <dbReference type="ARBA" id="ARBA00022833"/>
    </source>
</evidence>
<reference evidence="23 24" key="1">
    <citation type="journal article" date="2017" name="Int. J. Syst. Evol. Microbiol.">
        <title>Macrococcus canis sp. nov., a skin bacterium associated with infections in dogs.</title>
        <authorList>
            <person name="Gobeli Brawand S."/>
            <person name="Cotting K."/>
            <person name="Gomez-Sanz E."/>
            <person name="Collaud A."/>
            <person name="Thomann A."/>
            <person name="Brodard I."/>
            <person name="Rodriguez-Campos S."/>
            <person name="Strauss C."/>
            <person name="Perreten V."/>
        </authorList>
    </citation>
    <scope>NUCLEOTIDE SEQUENCE [LARGE SCALE GENOMIC DNA]</scope>
    <source>
        <strain evidence="23 24">KM45013</strain>
    </source>
</reference>
<feature type="domain" description="FPG-type" evidence="21">
    <location>
        <begin position="258"/>
        <end position="290"/>
    </location>
</feature>
<dbReference type="InterPro" id="IPR015887">
    <property type="entry name" value="DNA_glyclase_Znf_dom_DNA_BS"/>
</dbReference>
<evidence type="ECO:0000256" key="18">
    <source>
        <dbReference type="ARBA" id="ARBA00030638"/>
    </source>
</evidence>
<evidence type="ECO:0000313" key="24">
    <source>
        <dbReference type="Proteomes" id="UP000194154"/>
    </source>
</evidence>
<dbReference type="InterPro" id="IPR010663">
    <property type="entry name" value="Znf_FPG/IleRS"/>
</dbReference>
<accession>A0A1W7ACW1</accession>
<evidence type="ECO:0000256" key="7">
    <source>
        <dbReference type="ARBA" id="ARBA00016240"/>
    </source>
</evidence>
<dbReference type="EMBL" id="CP021059">
    <property type="protein sequence ID" value="ARQ07401.1"/>
    <property type="molecule type" value="Genomic_DNA"/>
</dbReference>
<evidence type="ECO:0000313" key="23">
    <source>
        <dbReference type="EMBL" id="ARQ07401.1"/>
    </source>
</evidence>
<evidence type="ECO:0000256" key="14">
    <source>
        <dbReference type="ARBA" id="ARBA00023204"/>
    </source>
</evidence>
<dbReference type="GO" id="GO:0140078">
    <property type="term" value="F:class I DNA-(apurinic or apyrimidinic site) endonuclease activity"/>
    <property type="evidence" value="ECO:0007669"/>
    <property type="project" value="UniProtKB-EC"/>
</dbReference>
<comment type="similarity">
    <text evidence="3">Belongs to the FPG family.</text>
</comment>
<evidence type="ECO:0000256" key="2">
    <source>
        <dbReference type="ARBA" id="ARBA00001947"/>
    </source>
</evidence>
<dbReference type="InterPro" id="IPR015886">
    <property type="entry name" value="H2TH_FPG"/>
</dbReference>
<evidence type="ECO:0000256" key="4">
    <source>
        <dbReference type="ARBA" id="ARBA00011245"/>
    </source>
</evidence>